<dbReference type="Proteomes" id="UP001642406">
    <property type="component" value="Unassembled WGS sequence"/>
</dbReference>
<evidence type="ECO:0000256" key="1">
    <source>
        <dbReference type="SAM" id="MobiDB-lite"/>
    </source>
</evidence>
<protein>
    <submittedName>
        <fullName evidence="2">Uncharacterized protein</fullName>
    </submittedName>
</protein>
<feature type="region of interest" description="Disordered" evidence="1">
    <location>
        <begin position="26"/>
        <end position="197"/>
    </location>
</feature>
<accession>A0ABP0BN66</accession>
<dbReference type="EMBL" id="CAWUHC010000033">
    <property type="protein sequence ID" value="CAK7220890.1"/>
    <property type="molecule type" value="Genomic_DNA"/>
</dbReference>
<reference evidence="2 3" key="1">
    <citation type="submission" date="2024-01" db="EMBL/GenBank/DDBJ databases">
        <authorList>
            <person name="Allen C."/>
            <person name="Tagirdzhanova G."/>
        </authorList>
    </citation>
    <scope>NUCLEOTIDE SEQUENCE [LARGE SCALE GENOMIC DNA]</scope>
</reference>
<sequence length="284" mass="31553">MGSSTSNVQDMTSWLDRLALAEDDDDAISSAHSQRKGDDSHVSQRQKTYTYGRYNYRDHDDKPTASYSGSYAKREASVRSHSPVSSHSRSPSRSPSPRRRAVVSTHNSLRGRDRDTSRDRSVYDTYDRHSRRDRYDGHDRRDSHSDAHSRKSLPPCRSVPDRSDSHSRRRPPLKRGPSSSSSTSNNSSSSKSAWESAARNALRAGTMAALSSHSAPGSWFGNKGTRVATAALGAALVDTYMGHRHPESVNGVRHTAMRQAAEYAISSIVAEPIMQRAARRKTRR</sequence>
<proteinExistence type="predicted"/>
<feature type="compositionally biased region" description="Basic and acidic residues" evidence="1">
    <location>
        <begin position="110"/>
        <end position="149"/>
    </location>
</feature>
<gene>
    <name evidence="2" type="ORF">SBRCBS47491_004341</name>
</gene>
<feature type="compositionally biased region" description="Low complexity" evidence="1">
    <location>
        <begin position="79"/>
        <end position="95"/>
    </location>
</feature>
<keyword evidence="3" id="KW-1185">Reference proteome</keyword>
<comment type="caution">
    <text evidence="2">The sequence shown here is derived from an EMBL/GenBank/DDBJ whole genome shotgun (WGS) entry which is preliminary data.</text>
</comment>
<feature type="compositionally biased region" description="Low complexity" evidence="1">
    <location>
        <begin position="178"/>
        <end position="192"/>
    </location>
</feature>
<name>A0ABP0BN66_9PEZI</name>
<evidence type="ECO:0000313" key="3">
    <source>
        <dbReference type="Proteomes" id="UP001642406"/>
    </source>
</evidence>
<organism evidence="2 3">
    <name type="scientific">Sporothrix bragantina</name>
    <dbReference type="NCBI Taxonomy" id="671064"/>
    <lineage>
        <taxon>Eukaryota</taxon>
        <taxon>Fungi</taxon>
        <taxon>Dikarya</taxon>
        <taxon>Ascomycota</taxon>
        <taxon>Pezizomycotina</taxon>
        <taxon>Sordariomycetes</taxon>
        <taxon>Sordariomycetidae</taxon>
        <taxon>Ophiostomatales</taxon>
        <taxon>Ophiostomataceae</taxon>
        <taxon>Sporothrix</taxon>
    </lineage>
</organism>
<evidence type="ECO:0000313" key="2">
    <source>
        <dbReference type="EMBL" id="CAK7220890.1"/>
    </source>
</evidence>